<dbReference type="SUPFAM" id="SSF53187">
    <property type="entry name" value="Zn-dependent exopeptidases"/>
    <property type="match status" value="1"/>
</dbReference>
<evidence type="ECO:0000256" key="1">
    <source>
        <dbReference type="SAM" id="SignalP"/>
    </source>
</evidence>
<dbReference type="SUPFAM" id="SSF52025">
    <property type="entry name" value="PA domain"/>
    <property type="match status" value="1"/>
</dbReference>
<dbReference type="Pfam" id="PF04389">
    <property type="entry name" value="Peptidase_M28"/>
    <property type="match status" value="1"/>
</dbReference>
<dbReference type="Proteomes" id="UP000316609">
    <property type="component" value="Unassembled WGS sequence"/>
</dbReference>
<name>A0A538TRE1_UNCEI</name>
<accession>A0A538TRE1</accession>
<comment type="caution">
    <text evidence="3">The sequence shown here is derived from an EMBL/GenBank/DDBJ whole genome shotgun (WGS) entry which is preliminary data.</text>
</comment>
<dbReference type="Pfam" id="PF13180">
    <property type="entry name" value="PDZ_2"/>
    <property type="match status" value="1"/>
</dbReference>
<feature type="chain" id="PRO_5021869173" evidence="1">
    <location>
        <begin position="29"/>
        <end position="621"/>
    </location>
</feature>
<evidence type="ECO:0000313" key="4">
    <source>
        <dbReference type="Proteomes" id="UP000316609"/>
    </source>
</evidence>
<dbReference type="EMBL" id="VBOY01000060">
    <property type="protein sequence ID" value="TMQ66193.1"/>
    <property type="molecule type" value="Genomic_DNA"/>
</dbReference>
<dbReference type="SMART" id="SM00228">
    <property type="entry name" value="PDZ"/>
    <property type="match status" value="1"/>
</dbReference>
<evidence type="ECO:0000313" key="3">
    <source>
        <dbReference type="EMBL" id="TMQ66193.1"/>
    </source>
</evidence>
<feature type="domain" description="PDZ" evidence="2">
    <location>
        <begin position="513"/>
        <end position="608"/>
    </location>
</feature>
<sequence>MSGNARRPAPLWWLVAMVMAARPPVALAQVHELPAHETVPRTIDLPVDGAIPEITRYLADPKREGRGVGTAGIDSAAAYIAGLMKDMGLTPGGEKGSYFQPFEVTTGVVVGTPCGIHAAGLRAGVGAEFQPLGFSSNGTLRAPVVFAGYGITAPGYDYDDYAGLDARDKIVLVFTNEPGEMDSTSRFDGNVNTPHSELRTKAINAREHGALGLLVVEGPLHHAGEPLRGPRADGGGYMTSGLLAARVSERIADALLRPAKLTLETAQRAIDGPAHPHSLALPDSVTLTVTLKRARATIKNVVGWIPGRDTSRTLVIGAHYDHLGYGGEGSLAPDARVPHTGADDNASGVAAMLGVGLSLTPPHRPSWRPQHNLVFCAFTGEETGLLGSSHFVEDPVRPLETVETMLNMDMVGRMRDNKLMVMGVGTAAEFTALIENVNRAGARFTIKTSSDGYGPSDHSSFYKRNVPVLMLFTGAHADYHKPSDTADKLNQPDLWRVTRFATALTESLDARPRVTYERAKADSLTGRIAGGGGYGAYLGTIPDYMQTEGGVLLSGVRQGGPAEAAGIKGGDVIVKFDGVRIDNIYDYTFALRSRKPGQQVRITVKREGAETDRIATLGRRP</sequence>
<evidence type="ECO:0000259" key="2">
    <source>
        <dbReference type="PROSITE" id="PS50106"/>
    </source>
</evidence>
<dbReference type="InterPro" id="IPR046450">
    <property type="entry name" value="PA_dom_sf"/>
</dbReference>
<dbReference type="PROSITE" id="PS50106">
    <property type="entry name" value="PDZ"/>
    <property type="match status" value="1"/>
</dbReference>
<dbReference type="Gene3D" id="3.40.630.10">
    <property type="entry name" value="Zn peptidases"/>
    <property type="match status" value="1"/>
</dbReference>
<dbReference type="AlphaFoldDB" id="A0A538TRE1"/>
<gene>
    <name evidence="3" type="ORF">E6K78_06740</name>
</gene>
<dbReference type="Gene3D" id="2.30.42.10">
    <property type="match status" value="1"/>
</dbReference>
<dbReference type="InterPro" id="IPR045175">
    <property type="entry name" value="M28_fam"/>
</dbReference>
<dbReference type="InterPro" id="IPR001478">
    <property type="entry name" value="PDZ"/>
</dbReference>
<organism evidence="3 4">
    <name type="scientific">Eiseniibacteriota bacterium</name>
    <dbReference type="NCBI Taxonomy" id="2212470"/>
    <lineage>
        <taxon>Bacteria</taxon>
        <taxon>Candidatus Eiseniibacteriota</taxon>
    </lineage>
</organism>
<protein>
    <submittedName>
        <fullName evidence="3">M28 family peptidase</fullName>
    </submittedName>
</protein>
<dbReference type="InterPro" id="IPR036034">
    <property type="entry name" value="PDZ_sf"/>
</dbReference>
<feature type="signal peptide" evidence="1">
    <location>
        <begin position="1"/>
        <end position="28"/>
    </location>
</feature>
<dbReference type="SUPFAM" id="SSF50156">
    <property type="entry name" value="PDZ domain-like"/>
    <property type="match status" value="1"/>
</dbReference>
<proteinExistence type="predicted"/>
<dbReference type="InterPro" id="IPR007484">
    <property type="entry name" value="Peptidase_M28"/>
</dbReference>
<dbReference type="PANTHER" id="PTHR12147">
    <property type="entry name" value="METALLOPEPTIDASE M28 FAMILY MEMBER"/>
    <property type="match status" value="1"/>
</dbReference>
<dbReference type="PANTHER" id="PTHR12147:SF26">
    <property type="entry name" value="PEPTIDASE M28 DOMAIN-CONTAINING PROTEIN"/>
    <property type="match status" value="1"/>
</dbReference>
<dbReference type="GO" id="GO:0006508">
    <property type="term" value="P:proteolysis"/>
    <property type="evidence" value="ECO:0007669"/>
    <property type="project" value="InterPro"/>
</dbReference>
<reference evidence="3 4" key="1">
    <citation type="journal article" date="2019" name="Nat. Microbiol.">
        <title>Mediterranean grassland soil C-N compound turnover is dependent on rainfall and depth, and is mediated by genomically divergent microorganisms.</title>
        <authorList>
            <person name="Diamond S."/>
            <person name="Andeer P.F."/>
            <person name="Li Z."/>
            <person name="Crits-Christoph A."/>
            <person name="Burstein D."/>
            <person name="Anantharaman K."/>
            <person name="Lane K.R."/>
            <person name="Thomas B.C."/>
            <person name="Pan C."/>
            <person name="Northen T.R."/>
            <person name="Banfield J.F."/>
        </authorList>
    </citation>
    <scope>NUCLEOTIDE SEQUENCE [LARGE SCALE GENOMIC DNA]</scope>
    <source>
        <strain evidence="3">WS_8</strain>
    </source>
</reference>
<keyword evidence="1" id="KW-0732">Signal</keyword>
<dbReference type="Gene3D" id="3.50.30.30">
    <property type="match status" value="1"/>
</dbReference>
<dbReference type="GO" id="GO:0008235">
    <property type="term" value="F:metalloexopeptidase activity"/>
    <property type="evidence" value="ECO:0007669"/>
    <property type="project" value="InterPro"/>
</dbReference>